<dbReference type="SUPFAM" id="SSF52374">
    <property type="entry name" value="Nucleotidylyl transferase"/>
    <property type="match status" value="1"/>
</dbReference>
<evidence type="ECO:0000256" key="10">
    <source>
        <dbReference type="ARBA" id="ARBA00025217"/>
    </source>
</evidence>
<keyword evidence="7 12" id="KW-0067">ATP-binding</keyword>
<evidence type="ECO:0000256" key="11">
    <source>
        <dbReference type="ARBA" id="ARBA00048359"/>
    </source>
</evidence>
<dbReference type="InterPro" id="IPR001412">
    <property type="entry name" value="aa-tRNA-synth_I_CS"/>
</dbReference>
<dbReference type="EC" id="6.1.1.5" evidence="12"/>
<keyword evidence="8 12" id="KW-0648">Protein biosynthesis</keyword>
<evidence type="ECO:0000259" key="16">
    <source>
        <dbReference type="Pfam" id="PF08264"/>
    </source>
</evidence>
<evidence type="ECO:0000259" key="14">
    <source>
        <dbReference type="Pfam" id="PF00133"/>
    </source>
</evidence>
<dbReference type="InterPro" id="IPR002300">
    <property type="entry name" value="aa-tRNA-synth_Ia"/>
</dbReference>
<comment type="similarity">
    <text evidence="1 12">Belongs to the class-I aminoacyl-tRNA synthetase family. IleS type 1 subfamily.</text>
</comment>
<dbReference type="GO" id="GO:0002161">
    <property type="term" value="F:aminoacyl-tRNA deacylase activity"/>
    <property type="evidence" value="ECO:0007669"/>
    <property type="project" value="InterPro"/>
</dbReference>
<dbReference type="InterPro" id="IPR010663">
    <property type="entry name" value="Znf_FPG/IleRS"/>
</dbReference>
<dbReference type="GO" id="GO:0006428">
    <property type="term" value="P:isoleucyl-tRNA aminoacylation"/>
    <property type="evidence" value="ECO:0007669"/>
    <property type="project" value="UniProtKB-UniRule"/>
</dbReference>
<comment type="subunit">
    <text evidence="12">Monomer.</text>
</comment>
<dbReference type="InterPro" id="IPR033708">
    <property type="entry name" value="Anticodon_Ile_BEm"/>
</dbReference>
<reference evidence="17 18" key="1">
    <citation type="submission" date="2016-10" db="EMBL/GenBank/DDBJ databases">
        <authorList>
            <person name="de Groot N.N."/>
        </authorList>
    </citation>
    <scope>NUCLEOTIDE SEQUENCE [LARGE SCALE GENOMIC DNA]</scope>
    <source>
        <strain evidence="17 18">LMG 24775</strain>
    </source>
</reference>
<dbReference type="GeneID" id="94690614"/>
<feature type="binding site" evidence="12">
    <location>
        <position position="934"/>
    </location>
    <ligand>
        <name>Zn(2+)</name>
        <dbReference type="ChEBI" id="CHEBI:29105"/>
    </ligand>
</feature>
<dbReference type="CDD" id="cd07960">
    <property type="entry name" value="Anticodon_Ia_Ile_BEm"/>
    <property type="match status" value="1"/>
</dbReference>
<feature type="binding site" evidence="12">
    <location>
        <position position="914"/>
    </location>
    <ligand>
        <name>Zn(2+)</name>
        <dbReference type="ChEBI" id="CHEBI:29105"/>
    </ligand>
</feature>
<dbReference type="InterPro" id="IPR014729">
    <property type="entry name" value="Rossmann-like_a/b/a_fold"/>
</dbReference>
<dbReference type="PRINTS" id="PR00984">
    <property type="entry name" value="TRNASYNTHILE"/>
</dbReference>
<feature type="binding site" evidence="12">
    <location>
        <position position="917"/>
    </location>
    <ligand>
        <name>Zn(2+)</name>
        <dbReference type="ChEBI" id="CHEBI:29105"/>
    </ligand>
</feature>
<dbReference type="Pfam" id="PF08264">
    <property type="entry name" value="Anticodon_1"/>
    <property type="match status" value="1"/>
</dbReference>
<sequence length="951" mass="106330">MSDSKVSPNANAGYRATLNMPDTPFPMRGDLPKREPGWVQEWEDKGIYKKLRDARHGAPKFILHDGPPYANGKIHIGHAVNKALKDMIVKSRQLEGFDAMYVPGWDCHGLPIENAIEKLHGRNLPRDEMQAKSRAFATEQIAQQMVDFKRLGVLGDWDHPYKTMNYANEAAELRALKRVMERGFVYRGLKPVYWCFDCGSSLAEFEIEYADKQSQTLDVMFPTAEPDRLAAAFGLTSLAKPAFIVIWTTTAWTIPANQALNVNPELEYSLVDTERGLLIVASALVDKCLARWKLEGQVLATAVGRKLDHLQFKHPLAHVDKGFDRVSPVFLADYATADDGTGIVHSAPAYGVDDFNSCMNNGMTRDDILSPVQGNGVYAPELPLFGGQHIWKAVPVIIDALKLGDRLLDTTTITHSYPHCWRHKTPVIYRAAAQWFIRMDEGEGVFTKPGDKPAQTLRQIALEAIEHTQFYPENGKTRLRDMIAGRPDWCISRQRSWGVPLPFFLHKDSGELHPRTMEIIDQAAAMVEQGGIEAWSRVTAEDILGAEEAVHYTKSTDILEVWFDSGSTFWHVMRGTHADMHHDQGPEADLYLEGHDQHRGWFHSSLLLASAIFGRAPYRGLLTHGFTVDGQGKKMSKSLGNTVAPQDVSNKMGAEIIRLWVASTDYSGDLGIDDKILARVVDAYRRIRNTLRFLLANVSDFDAAKDSVATEELLEIDRWALARAAQFQAELLAHYKVYEFHPVVAKLQLFCSEDLGGFYLDVLKDRLYTSAPKSLARRSAQTALHQITHAMLRWMAPFLSFTAEEAWKVFGDSESIFLETYTDLPAGDEALLAKWARLREIRDVVNKDIEAVRTEGRVGSSLQAEVRVSAQPEDLALLQSLGDDLKFVFITSAAEALAGETLQAAVAPSSHAKCDRCWHYRADVGINPEHPSLCGRCDSNLHGAGEERRKA</sequence>
<dbReference type="SUPFAM" id="SSF47323">
    <property type="entry name" value="Anticodon-binding domain of a subclass of class I aminoacyl-tRNA synthetases"/>
    <property type="match status" value="1"/>
</dbReference>
<comment type="subcellular location">
    <subcellularLocation>
        <location evidence="12">Cytoplasm</location>
    </subcellularLocation>
</comment>
<feature type="binding site" evidence="12">
    <location>
        <position position="637"/>
    </location>
    <ligand>
        <name>ATP</name>
        <dbReference type="ChEBI" id="CHEBI:30616"/>
    </ligand>
</feature>
<keyword evidence="2 12" id="KW-0963">Cytoplasm</keyword>
<evidence type="ECO:0000259" key="15">
    <source>
        <dbReference type="Pfam" id="PF06827"/>
    </source>
</evidence>
<dbReference type="Gene3D" id="1.10.730.20">
    <property type="match status" value="1"/>
</dbReference>
<evidence type="ECO:0000256" key="13">
    <source>
        <dbReference type="SAM" id="MobiDB-lite"/>
    </source>
</evidence>
<feature type="short sequence motif" description="'HIGH' region" evidence="12">
    <location>
        <begin position="68"/>
        <end position="78"/>
    </location>
</feature>
<evidence type="ECO:0000313" key="17">
    <source>
        <dbReference type="EMBL" id="SDY09147.1"/>
    </source>
</evidence>
<dbReference type="EMBL" id="FNPE01000002">
    <property type="protein sequence ID" value="SDY09147.1"/>
    <property type="molecule type" value="Genomic_DNA"/>
</dbReference>
<feature type="binding site" evidence="12">
    <location>
        <position position="593"/>
    </location>
    <ligand>
        <name>L-isoleucyl-5'-AMP</name>
        <dbReference type="ChEBI" id="CHEBI:178002"/>
    </ligand>
</feature>
<evidence type="ECO:0000256" key="8">
    <source>
        <dbReference type="ARBA" id="ARBA00022917"/>
    </source>
</evidence>
<protein>
    <recommendedName>
        <fullName evidence="12">Isoleucine--tRNA ligase</fullName>
        <ecNumber evidence="12">6.1.1.5</ecNumber>
    </recommendedName>
    <alternativeName>
        <fullName evidence="12">Isoleucyl-tRNA synthetase</fullName>
        <shortName evidence="12">IleRS</shortName>
    </alternativeName>
</protein>
<gene>
    <name evidence="12" type="primary">ileS</name>
    <name evidence="17" type="ORF">SAMN05421547_102438</name>
</gene>
<comment type="domain">
    <text evidence="12">IleRS has two distinct active sites: one for aminoacylation and one for editing. The misactivated valine is translocated from the active site to the editing site, which sterically excludes the correctly activated isoleucine. The single editing site contains two valyl binding pockets, one specific for each substrate (Val-AMP or Val-tRNA(Ile)).</text>
</comment>
<comment type="cofactor">
    <cofactor evidence="12">
        <name>Zn(2+)</name>
        <dbReference type="ChEBI" id="CHEBI:29105"/>
    </cofactor>
    <text evidence="12">Binds 1 zinc ion per subunit.</text>
</comment>
<dbReference type="PANTHER" id="PTHR42765:SF1">
    <property type="entry name" value="ISOLEUCINE--TRNA LIGASE, MITOCHONDRIAL"/>
    <property type="match status" value="1"/>
</dbReference>
<accession>A0A1H3H191</accession>
<dbReference type="InterPro" id="IPR009080">
    <property type="entry name" value="tRNAsynth_Ia_anticodon-bd"/>
</dbReference>
<evidence type="ECO:0000256" key="6">
    <source>
        <dbReference type="ARBA" id="ARBA00022833"/>
    </source>
</evidence>
<dbReference type="AlphaFoldDB" id="A0A1H3H191"/>
<dbReference type="InterPro" id="IPR009008">
    <property type="entry name" value="Val/Leu/Ile-tRNA-synth_edit"/>
</dbReference>
<keyword evidence="6 12" id="KW-0862">Zinc</keyword>
<evidence type="ECO:0000256" key="3">
    <source>
        <dbReference type="ARBA" id="ARBA00022598"/>
    </source>
</evidence>
<feature type="binding site" evidence="12">
    <location>
        <position position="937"/>
    </location>
    <ligand>
        <name>Zn(2+)</name>
        <dbReference type="ChEBI" id="CHEBI:29105"/>
    </ligand>
</feature>
<organism evidence="17 18">
    <name type="scientific">Delftia lacustris</name>
    <dbReference type="NCBI Taxonomy" id="558537"/>
    <lineage>
        <taxon>Bacteria</taxon>
        <taxon>Pseudomonadati</taxon>
        <taxon>Pseudomonadota</taxon>
        <taxon>Betaproteobacteria</taxon>
        <taxon>Burkholderiales</taxon>
        <taxon>Comamonadaceae</taxon>
        <taxon>Delftia</taxon>
    </lineage>
</organism>
<feature type="domain" description="Aminoacyl-tRNA synthetase class Ia" evidence="14">
    <location>
        <begin position="38"/>
        <end position="672"/>
    </location>
</feature>
<feature type="region of interest" description="Disordered" evidence="13">
    <location>
        <begin position="1"/>
        <end position="28"/>
    </location>
</feature>
<evidence type="ECO:0000256" key="7">
    <source>
        <dbReference type="ARBA" id="ARBA00022840"/>
    </source>
</evidence>
<name>A0A1H3H191_9BURK</name>
<dbReference type="GO" id="GO:0004822">
    <property type="term" value="F:isoleucine-tRNA ligase activity"/>
    <property type="evidence" value="ECO:0007669"/>
    <property type="project" value="UniProtKB-UniRule"/>
</dbReference>
<feature type="short sequence motif" description="'KMSKS' region" evidence="12">
    <location>
        <begin position="634"/>
        <end position="638"/>
    </location>
</feature>
<dbReference type="SUPFAM" id="SSF50677">
    <property type="entry name" value="ValRS/IleRS/LeuRS editing domain"/>
    <property type="match status" value="1"/>
</dbReference>
<comment type="function">
    <text evidence="10 12">Catalyzes the attachment of isoleucine to tRNA(Ile). As IleRS can inadvertently accommodate and process structurally similar amino acids such as valine, to avoid such errors it has two additional distinct tRNA(Ile)-dependent editing activities. One activity is designated as 'pretransfer' editing and involves the hydrolysis of activated Val-AMP. The other activity is designated 'posttransfer' editing and involves deacylation of mischarged Val-tRNA(Ile).</text>
</comment>
<dbReference type="NCBIfam" id="TIGR00392">
    <property type="entry name" value="ileS"/>
    <property type="match status" value="1"/>
</dbReference>
<feature type="compositionally biased region" description="Polar residues" evidence="13">
    <location>
        <begin position="1"/>
        <end position="10"/>
    </location>
</feature>
<dbReference type="Gene3D" id="3.90.740.10">
    <property type="entry name" value="Valyl/Leucyl/Isoleucyl-tRNA synthetase, editing domain"/>
    <property type="match status" value="1"/>
</dbReference>
<dbReference type="PROSITE" id="PS00178">
    <property type="entry name" value="AA_TRNA_LIGASE_I"/>
    <property type="match status" value="1"/>
</dbReference>
<comment type="catalytic activity">
    <reaction evidence="11 12">
        <text>tRNA(Ile) + L-isoleucine + ATP = L-isoleucyl-tRNA(Ile) + AMP + diphosphate</text>
        <dbReference type="Rhea" id="RHEA:11060"/>
        <dbReference type="Rhea" id="RHEA-COMP:9666"/>
        <dbReference type="Rhea" id="RHEA-COMP:9695"/>
        <dbReference type="ChEBI" id="CHEBI:30616"/>
        <dbReference type="ChEBI" id="CHEBI:33019"/>
        <dbReference type="ChEBI" id="CHEBI:58045"/>
        <dbReference type="ChEBI" id="CHEBI:78442"/>
        <dbReference type="ChEBI" id="CHEBI:78528"/>
        <dbReference type="ChEBI" id="CHEBI:456215"/>
        <dbReference type="EC" id="6.1.1.5"/>
    </reaction>
</comment>
<dbReference type="PANTHER" id="PTHR42765">
    <property type="entry name" value="SOLEUCYL-TRNA SYNTHETASE"/>
    <property type="match status" value="1"/>
</dbReference>
<evidence type="ECO:0000256" key="5">
    <source>
        <dbReference type="ARBA" id="ARBA00022741"/>
    </source>
</evidence>
<keyword evidence="4 12" id="KW-0479">Metal-binding</keyword>
<dbReference type="Pfam" id="PF06827">
    <property type="entry name" value="zf-FPG_IleRS"/>
    <property type="match status" value="1"/>
</dbReference>
<dbReference type="InterPro" id="IPR002301">
    <property type="entry name" value="Ile-tRNA-ligase"/>
</dbReference>
<dbReference type="FunFam" id="3.40.50.620:FF:000042">
    <property type="entry name" value="Isoleucine--tRNA ligase"/>
    <property type="match status" value="1"/>
</dbReference>
<dbReference type="Pfam" id="PF00133">
    <property type="entry name" value="tRNA-synt_1"/>
    <property type="match status" value="1"/>
</dbReference>
<evidence type="ECO:0000313" key="18">
    <source>
        <dbReference type="Proteomes" id="UP000183417"/>
    </source>
</evidence>
<evidence type="ECO:0000256" key="9">
    <source>
        <dbReference type="ARBA" id="ARBA00023146"/>
    </source>
</evidence>
<dbReference type="CDD" id="cd00818">
    <property type="entry name" value="IleRS_core"/>
    <property type="match status" value="1"/>
</dbReference>
<feature type="domain" description="Methionyl/Valyl/Leucyl/Isoleucyl-tRNA synthetase anticodon-binding" evidence="16">
    <location>
        <begin position="717"/>
        <end position="867"/>
    </location>
</feature>
<dbReference type="GO" id="GO:0008270">
    <property type="term" value="F:zinc ion binding"/>
    <property type="evidence" value="ECO:0007669"/>
    <property type="project" value="UniProtKB-UniRule"/>
</dbReference>
<dbReference type="InterPro" id="IPR050081">
    <property type="entry name" value="Ile-tRNA_ligase"/>
</dbReference>
<dbReference type="InterPro" id="IPR013155">
    <property type="entry name" value="M/V/L/I-tRNA-synth_anticd-bd"/>
</dbReference>
<keyword evidence="3 12" id="KW-0436">Ligase</keyword>
<dbReference type="InterPro" id="IPR023585">
    <property type="entry name" value="Ile-tRNA-ligase_type1"/>
</dbReference>
<evidence type="ECO:0000256" key="12">
    <source>
        <dbReference type="HAMAP-Rule" id="MF_02002"/>
    </source>
</evidence>
<dbReference type="GO" id="GO:0005829">
    <property type="term" value="C:cytosol"/>
    <property type="evidence" value="ECO:0007669"/>
    <property type="project" value="TreeGrafter"/>
</dbReference>
<proteinExistence type="inferred from homology"/>
<evidence type="ECO:0000256" key="1">
    <source>
        <dbReference type="ARBA" id="ARBA00006887"/>
    </source>
</evidence>
<keyword evidence="9 12" id="KW-0030">Aminoacyl-tRNA synthetase</keyword>
<dbReference type="HAMAP" id="MF_02002">
    <property type="entry name" value="Ile_tRNA_synth_type1"/>
    <property type="match status" value="1"/>
</dbReference>
<dbReference type="GO" id="GO:0005524">
    <property type="term" value="F:ATP binding"/>
    <property type="evidence" value="ECO:0007669"/>
    <property type="project" value="UniProtKB-UniRule"/>
</dbReference>
<dbReference type="RefSeq" id="WP_074921087.1">
    <property type="nucleotide sequence ID" value="NZ_CP141274.1"/>
</dbReference>
<feature type="domain" description="Zinc finger FPG/IleRS-type" evidence="15">
    <location>
        <begin position="913"/>
        <end position="939"/>
    </location>
</feature>
<dbReference type="Gene3D" id="3.40.50.620">
    <property type="entry name" value="HUPs"/>
    <property type="match status" value="2"/>
</dbReference>
<dbReference type="GO" id="GO:0000049">
    <property type="term" value="F:tRNA binding"/>
    <property type="evidence" value="ECO:0007669"/>
    <property type="project" value="InterPro"/>
</dbReference>
<keyword evidence="5 12" id="KW-0547">Nucleotide-binding</keyword>
<dbReference type="Proteomes" id="UP000183417">
    <property type="component" value="Unassembled WGS sequence"/>
</dbReference>
<evidence type="ECO:0000256" key="2">
    <source>
        <dbReference type="ARBA" id="ARBA00022490"/>
    </source>
</evidence>
<evidence type="ECO:0000256" key="4">
    <source>
        <dbReference type="ARBA" id="ARBA00022723"/>
    </source>
</evidence>